<keyword evidence="2" id="KW-0472">Membrane</keyword>
<keyword evidence="2" id="KW-1133">Transmembrane helix</keyword>
<reference evidence="3" key="1">
    <citation type="submission" date="2018-03" db="EMBL/GenBank/DDBJ databases">
        <authorList>
            <person name="Guldener U."/>
        </authorList>
    </citation>
    <scope>NUCLEOTIDE SEQUENCE</scope>
</reference>
<dbReference type="AlphaFoldDB" id="A0AAE8MRU2"/>
<accession>A0AAE8MRU2</accession>
<evidence type="ECO:0000313" key="4">
    <source>
        <dbReference type="Proteomes" id="UP001187682"/>
    </source>
</evidence>
<proteinExistence type="predicted"/>
<feature type="transmembrane region" description="Helical" evidence="2">
    <location>
        <begin position="246"/>
        <end position="267"/>
    </location>
</feature>
<comment type="caution">
    <text evidence="3">The sequence shown here is derived from an EMBL/GenBank/DDBJ whole genome shotgun (WGS) entry which is preliminary data.</text>
</comment>
<feature type="region of interest" description="Disordered" evidence="1">
    <location>
        <begin position="1"/>
        <end position="139"/>
    </location>
</feature>
<evidence type="ECO:0000313" key="3">
    <source>
        <dbReference type="EMBL" id="SPN98469.1"/>
    </source>
</evidence>
<evidence type="ECO:0000256" key="2">
    <source>
        <dbReference type="SAM" id="Phobius"/>
    </source>
</evidence>
<feature type="compositionally biased region" description="Polar residues" evidence="1">
    <location>
        <begin position="30"/>
        <end position="43"/>
    </location>
</feature>
<organism evidence="3 4">
    <name type="scientific">Cephalotrichum gorgonifer</name>
    <dbReference type="NCBI Taxonomy" id="2041049"/>
    <lineage>
        <taxon>Eukaryota</taxon>
        <taxon>Fungi</taxon>
        <taxon>Dikarya</taxon>
        <taxon>Ascomycota</taxon>
        <taxon>Pezizomycotina</taxon>
        <taxon>Sordariomycetes</taxon>
        <taxon>Hypocreomycetidae</taxon>
        <taxon>Microascales</taxon>
        <taxon>Microascaceae</taxon>
        <taxon>Cephalotrichum</taxon>
    </lineage>
</organism>
<evidence type="ECO:0000256" key="1">
    <source>
        <dbReference type="SAM" id="MobiDB-lite"/>
    </source>
</evidence>
<feature type="compositionally biased region" description="Polar residues" evidence="1">
    <location>
        <begin position="1"/>
        <end position="20"/>
    </location>
</feature>
<feature type="transmembrane region" description="Helical" evidence="2">
    <location>
        <begin position="199"/>
        <end position="226"/>
    </location>
</feature>
<protein>
    <submittedName>
        <fullName evidence="3">Uncharacterized protein</fullName>
    </submittedName>
</protein>
<gene>
    <name evidence="3" type="ORF">DNG_01513</name>
</gene>
<name>A0AAE8MRU2_9PEZI</name>
<feature type="compositionally biased region" description="Polar residues" evidence="1">
    <location>
        <begin position="63"/>
        <end position="109"/>
    </location>
</feature>
<keyword evidence="4" id="KW-1185">Reference proteome</keyword>
<dbReference type="Proteomes" id="UP001187682">
    <property type="component" value="Unassembled WGS sequence"/>
</dbReference>
<sequence length="865" mass="94269">MDSDTSMGSDTESATGSVPESQPMMLLPAQPQSPQNSTRSHGTAPSPSPDSPQSRDEPAHQPLHSQTLPQRWPQTDSKGPPQSTQFYASSMSQEGTESPPSRCQSNSGGEHSRQKVTRRLGRSQQPRQTSSIPPSPESTVFCFDGGNIKPCRSKRGKFQLVCDSIGLSLVYTVTAWAFKWGTDGEEEKKIVMYESRPIATLRCLIHIIPVAGAIVLITLNGVSYYVGGELQGAKGQDTEKLAALQFTAKIHELFMLLSLGSILVTYIRRELVFRDGIPFGALFSPSQFTNISYLWSPAMWGILTDGSGTWKKWFIVPLILLCTILGFAAGPSSATLMRPRIDDWSKRYINFWVDRSLDDLYPTAMNDSANLSHCLIDTGDPTCPAGNWQTLNELCFSYWGWFVPTGTMPDYVYLPSRYSQRVLQTKSRAPPDEPHLLYSDAYTLSTVPLAPVGDATAEMLRLWRIASYDARTRLRYDIDTSLSVDTKQPIVFARCNTWDGADPGVQFPIINSIPRVSGLTEMANEIQSLEYNDTFPGYGSFTDELESTLNVTNGTGDAPSIHWLGDPALLEDVDASISAVVAIPRQADAPAQFYGCSISAVLADSVTSSKISRIKVVDGSPKSEFLNEGIFNPTHQPITIHPRWARYLNPSHPATNSTALAGILASAGLWGRAGPVTPGYREIVVENILATLVVNGIARSNYGAGLRWDLLRNPVNASNTWNGGDWTDGLIREGLAFDDPDNEAGSARFVGVLRVKGYAYTWHGLTSKATMAVLGAYAILAVTHVVYSIYTGWTSPSWGTPPDVVALALNSASPAAFRNTGAGIGTIGVHQNRVVAGAVDGNLKMIFEEAEREGMEKPDVNEEYG</sequence>
<keyword evidence="2" id="KW-0812">Transmembrane</keyword>
<dbReference type="EMBL" id="ONZQ02000002">
    <property type="protein sequence ID" value="SPN98469.1"/>
    <property type="molecule type" value="Genomic_DNA"/>
</dbReference>
<feature type="transmembrane region" description="Helical" evidence="2">
    <location>
        <begin position="314"/>
        <end position="337"/>
    </location>
</feature>
<feature type="compositionally biased region" description="Polar residues" evidence="1">
    <location>
        <begin position="122"/>
        <end position="132"/>
    </location>
</feature>